<name>A0ABU3HB69_9BACL</name>
<proteinExistence type="predicted"/>
<evidence type="ECO:0000313" key="2">
    <source>
        <dbReference type="Proteomes" id="UP001248709"/>
    </source>
</evidence>
<keyword evidence="2" id="KW-1185">Reference proteome</keyword>
<protein>
    <recommendedName>
        <fullName evidence="3">Transposase</fullName>
    </recommendedName>
</protein>
<evidence type="ECO:0008006" key="3">
    <source>
        <dbReference type="Google" id="ProtNLM"/>
    </source>
</evidence>
<gene>
    <name evidence="1" type="ORF">J2Z22_003648</name>
</gene>
<sequence>MYTIVFWRGGGMLFRLKQELAWLSEVDSTALQSALKHLADAYKQFFTKRNNAPCFKRKKNPVQSYTTQIQEKSQSPEVSIAERRIKLPKLGWVKFAQSREVTLAHHPCHPPAQSFGKILCIRACGNRSRGAAENPFRGGD</sequence>
<dbReference type="EMBL" id="JAUSUY010000016">
    <property type="protein sequence ID" value="MDT3428058.1"/>
    <property type="molecule type" value="Genomic_DNA"/>
</dbReference>
<reference evidence="1 2" key="1">
    <citation type="submission" date="2023-07" db="EMBL/GenBank/DDBJ databases">
        <title>Genomic Encyclopedia of Type Strains, Phase IV (KMG-IV): sequencing the most valuable type-strain genomes for metagenomic binning, comparative biology and taxonomic classification.</title>
        <authorList>
            <person name="Goeker M."/>
        </authorList>
    </citation>
    <scope>NUCLEOTIDE SEQUENCE [LARGE SCALE GENOMIC DNA]</scope>
    <source>
        <strain evidence="1 2">T98</strain>
    </source>
</reference>
<comment type="caution">
    <text evidence="1">The sequence shown here is derived from an EMBL/GenBank/DDBJ whole genome shotgun (WGS) entry which is preliminary data.</text>
</comment>
<dbReference type="Proteomes" id="UP001248709">
    <property type="component" value="Unassembled WGS sequence"/>
</dbReference>
<accession>A0ABU3HB69</accession>
<evidence type="ECO:0000313" key="1">
    <source>
        <dbReference type="EMBL" id="MDT3428058.1"/>
    </source>
</evidence>
<organism evidence="1 2">
    <name type="scientific">Paenibacillus forsythiae</name>
    <dbReference type="NCBI Taxonomy" id="365616"/>
    <lineage>
        <taxon>Bacteria</taxon>
        <taxon>Bacillati</taxon>
        <taxon>Bacillota</taxon>
        <taxon>Bacilli</taxon>
        <taxon>Bacillales</taxon>
        <taxon>Paenibacillaceae</taxon>
        <taxon>Paenibacillus</taxon>
    </lineage>
</organism>